<keyword evidence="3" id="KW-0472">Membrane</keyword>
<keyword evidence="5" id="KW-1185">Reference proteome</keyword>
<comment type="caution">
    <text evidence="4">The sequence shown here is derived from an EMBL/GenBank/DDBJ whole genome shotgun (WGS) entry which is preliminary data.</text>
</comment>
<dbReference type="RefSeq" id="XP_056503298.1">
    <property type="nucleotide sequence ID" value="XM_056640804.1"/>
</dbReference>
<keyword evidence="3" id="KW-0812">Transmembrane</keyword>
<sequence>MTDSQSEPMYTSLRDSSCIVPDERTFRTTSSTSTLFVQLFRLNAWFFVALILWFKPIWEGMLFPSVPDEGVIWATPDFDHSKLLFKSEKRRFTNAIRDDSDGSLISSWDKNEPRYTGFPNTEIDKNWNELIGGRYFRLEEPEVSLLNLDSTLPKLSNMPSGGRIPKEGVYGGPDVLHSLHCLNAIRKHLNLDYYAKSMALPPEYRQMHLDHCVDHLRQALLCCGDLTPVTLKPVLANTSLPYPVTFYLGQTEREHTCRNSEAIKNWVSRRGQRTARIEPHL</sequence>
<protein>
    <submittedName>
        <fullName evidence="4">Uncharacterized protein</fullName>
    </submittedName>
</protein>
<evidence type="ECO:0000256" key="1">
    <source>
        <dbReference type="ARBA" id="ARBA00004685"/>
    </source>
</evidence>
<dbReference type="PANTHER" id="PTHR33365:SF4">
    <property type="entry name" value="CYCLOCHLOROTINE BIOSYNTHESIS PROTEIN O"/>
    <property type="match status" value="1"/>
</dbReference>
<evidence type="ECO:0000313" key="4">
    <source>
        <dbReference type="EMBL" id="KAJ5240293.1"/>
    </source>
</evidence>
<dbReference type="EMBL" id="JAPQKT010000002">
    <property type="protein sequence ID" value="KAJ5240293.1"/>
    <property type="molecule type" value="Genomic_DNA"/>
</dbReference>
<keyword evidence="3" id="KW-1133">Transmembrane helix</keyword>
<dbReference type="Pfam" id="PF11807">
    <property type="entry name" value="UstYa"/>
    <property type="match status" value="1"/>
</dbReference>
<dbReference type="GeneID" id="81379971"/>
<evidence type="ECO:0000256" key="2">
    <source>
        <dbReference type="ARBA" id="ARBA00035112"/>
    </source>
</evidence>
<feature type="transmembrane region" description="Helical" evidence="3">
    <location>
        <begin position="35"/>
        <end position="54"/>
    </location>
</feature>
<evidence type="ECO:0000256" key="3">
    <source>
        <dbReference type="SAM" id="Phobius"/>
    </source>
</evidence>
<dbReference type="AlphaFoldDB" id="A0A9W9TTP3"/>
<dbReference type="GO" id="GO:0043386">
    <property type="term" value="P:mycotoxin biosynthetic process"/>
    <property type="evidence" value="ECO:0007669"/>
    <property type="project" value="InterPro"/>
</dbReference>
<gene>
    <name evidence="4" type="ORF">N7469_001884</name>
</gene>
<reference evidence="4" key="1">
    <citation type="submission" date="2022-11" db="EMBL/GenBank/DDBJ databases">
        <authorList>
            <person name="Petersen C."/>
        </authorList>
    </citation>
    <scope>NUCLEOTIDE SEQUENCE</scope>
    <source>
        <strain evidence="4">IBT 23319</strain>
    </source>
</reference>
<dbReference type="OrthoDB" id="3687641at2759"/>
<comment type="similarity">
    <text evidence="2">Belongs to the ustYa family.</text>
</comment>
<evidence type="ECO:0000313" key="5">
    <source>
        <dbReference type="Proteomes" id="UP001147733"/>
    </source>
</evidence>
<dbReference type="Proteomes" id="UP001147733">
    <property type="component" value="Unassembled WGS sequence"/>
</dbReference>
<comment type="pathway">
    <text evidence="1">Mycotoxin biosynthesis.</text>
</comment>
<reference evidence="4" key="2">
    <citation type="journal article" date="2023" name="IMA Fungus">
        <title>Comparative genomic study of the Penicillium genus elucidates a diverse pangenome and 15 lateral gene transfer events.</title>
        <authorList>
            <person name="Petersen C."/>
            <person name="Sorensen T."/>
            <person name="Nielsen M.R."/>
            <person name="Sondergaard T.E."/>
            <person name="Sorensen J.L."/>
            <person name="Fitzpatrick D.A."/>
            <person name="Frisvad J.C."/>
            <person name="Nielsen K.L."/>
        </authorList>
    </citation>
    <scope>NUCLEOTIDE SEQUENCE</scope>
    <source>
        <strain evidence="4">IBT 23319</strain>
    </source>
</reference>
<dbReference type="InterPro" id="IPR021765">
    <property type="entry name" value="UstYa-like"/>
</dbReference>
<organism evidence="4 5">
    <name type="scientific">Penicillium citrinum</name>
    <dbReference type="NCBI Taxonomy" id="5077"/>
    <lineage>
        <taxon>Eukaryota</taxon>
        <taxon>Fungi</taxon>
        <taxon>Dikarya</taxon>
        <taxon>Ascomycota</taxon>
        <taxon>Pezizomycotina</taxon>
        <taxon>Eurotiomycetes</taxon>
        <taxon>Eurotiomycetidae</taxon>
        <taxon>Eurotiales</taxon>
        <taxon>Aspergillaceae</taxon>
        <taxon>Penicillium</taxon>
    </lineage>
</organism>
<name>A0A9W9TTP3_PENCI</name>
<dbReference type="PANTHER" id="PTHR33365">
    <property type="entry name" value="YALI0B05434P"/>
    <property type="match status" value="1"/>
</dbReference>
<proteinExistence type="inferred from homology"/>
<accession>A0A9W9TTP3</accession>